<feature type="binding site" evidence="9">
    <location>
        <position position="107"/>
    </location>
    <ligand>
        <name>Mg(2+)</name>
        <dbReference type="ChEBI" id="CHEBI:18420"/>
        <label>2</label>
    </ligand>
</feature>
<evidence type="ECO:0000259" key="11">
    <source>
        <dbReference type="Pfam" id="PF00316"/>
    </source>
</evidence>
<feature type="binding site" evidence="9">
    <location>
        <position position="109"/>
    </location>
    <ligand>
        <name>Mg(2+)</name>
        <dbReference type="ChEBI" id="CHEBI:18420"/>
        <label>1</label>
    </ligand>
</feature>
<dbReference type="GO" id="GO:0005829">
    <property type="term" value="C:cytosol"/>
    <property type="evidence" value="ECO:0007669"/>
    <property type="project" value="TreeGrafter"/>
</dbReference>
<evidence type="ECO:0000259" key="12">
    <source>
        <dbReference type="Pfam" id="PF18913"/>
    </source>
</evidence>
<comment type="similarity">
    <text evidence="3 9 10">Belongs to the FBPase class 1 family.</text>
</comment>
<keyword evidence="7 9" id="KW-0460">Magnesium</keyword>
<dbReference type="InterPro" id="IPR028343">
    <property type="entry name" value="FBPtase"/>
</dbReference>
<evidence type="ECO:0000256" key="7">
    <source>
        <dbReference type="ARBA" id="ARBA00022842"/>
    </source>
</evidence>
<evidence type="ECO:0000256" key="5">
    <source>
        <dbReference type="ARBA" id="ARBA00022723"/>
    </source>
</evidence>
<keyword evidence="4 9" id="KW-0963">Cytoplasm</keyword>
<dbReference type="PROSITE" id="PS00124">
    <property type="entry name" value="FBPASE"/>
    <property type="match status" value="1"/>
</dbReference>
<keyword evidence="8 9" id="KW-0119">Carbohydrate metabolism</keyword>
<keyword evidence="5 9" id="KW-0479">Metal-binding</keyword>
<comment type="subunit">
    <text evidence="9">Homotetramer.</text>
</comment>
<feature type="binding site" evidence="9">
    <location>
        <position position="200"/>
    </location>
    <ligand>
        <name>substrate</name>
    </ligand>
</feature>
<dbReference type="SUPFAM" id="SSF56655">
    <property type="entry name" value="Carbohydrate phosphatase"/>
    <property type="match status" value="1"/>
</dbReference>
<evidence type="ECO:0000256" key="2">
    <source>
        <dbReference type="ARBA" id="ARBA00005215"/>
    </source>
</evidence>
<dbReference type="EC" id="3.1.3.11" evidence="9"/>
<dbReference type="GO" id="GO:0006002">
    <property type="term" value="P:fructose 6-phosphate metabolic process"/>
    <property type="evidence" value="ECO:0007669"/>
    <property type="project" value="TreeGrafter"/>
</dbReference>
<comment type="caution">
    <text evidence="9">Lacks conserved residue(s) required for the propagation of feature annotation.</text>
</comment>
<dbReference type="GO" id="GO:0006094">
    <property type="term" value="P:gluconeogenesis"/>
    <property type="evidence" value="ECO:0007669"/>
    <property type="project" value="UniProtKB-UniRule"/>
</dbReference>
<evidence type="ECO:0000256" key="1">
    <source>
        <dbReference type="ARBA" id="ARBA00001273"/>
    </source>
</evidence>
<dbReference type="InterPro" id="IPR020548">
    <property type="entry name" value="Fructose_bisphosphatase_AS"/>
</dbReference>
<dbReference type="PRINTS" id="PR00115">
    <property type="entry name" value="F16BPHPHTASE"/>
</dbReference>
<dbReference type="Proteomes" id="UP000183447">
    <property type="component" value="Unassembled WGS sequence"/>
</dbReference>
<dbReference type="InterPro" id="IPR000146">
    <property type="entry name" value="FBPase_class-1"/>
</dbReference>
<feature type="binding site" evidence="9">
    <location>
        <position position="264"/>
    </location>
    <ligand>
        <name>Mg(2+)</name>
        <dbReference type="ChEBI" id="CHEBI:18420"/>
        <label>2</label>
    </ligand>
</feature>
<accession>A0A1K2HYJ4</accession>
<reference evidence="13 14" key="1">
    <citation type="submission" date="2016-11" db="EMBL/GenBank/DDBJ databases">
        <authorList>
            <person name="Jaros S."/>
            <person name="Januszkiewicz K."/>
            <person name="Wedrychowicz H."/>
        </authorList>
    </citation>
    <scope>NUCLEOTIDE SEQUENCE [LARGE SCALE GENOMIC DNA]</scope>
    <source>
        <strain evidence="13 14">ATCC 23634</strain>
    </source>
</reference>
<dbReference type="OrthoDB" id="9806756at2"/>
<name>A0A1K2HYJ4_9HYPH</name>
<dbReference type="STRING" id="665118.SAMN02983003_2152"/>
<comment type="subcellular location">
    <subcellularLocation>
        <location evidence="9">Cytoplasm</location>
    </subcellularLocation>
</comment>
<evidence type="ECO:0000256" key="10">
    <source>
        <dbReference type="RuleBase" id="RU000508"/>
    </source>
</evidence>
<dbReference type="PIRSF" id="PIRSF500210">
    <property type="entry name" value="FBPtase"/>
    <property type="match status" value="1"/>
</dbReference>
<comment type="pathway">
    <text evidence="2">Carbohydrate biosynthesis; Calvin cycle.</text>
</comment>
<dbReference type="InterPro" id="IPR044015">
    <property type="entry name" value="FBPase_C_dom"/>
</dbReference>
<keyword evidence="6 9" id="KW-0378">Hydrolase</keyword>
<dbReference type="HAMAP" id="MF_01855">
    <property type="entry name" value="FBPase_class1"/>
    <property type="match status" value="1"/>
</dbReference>
<dbReference type="RefSeq" id="WP_072342550.1">
    <property type="nucleotide sequence ID" value="NZ_FPKU01000002.1"/>
</dbReference>
<feature type="binding site" evidence="9">
    <location>
        <begin position="110"/>
        <end position="113"/>
    </location>
    <ligand>
        <name>substrate</name>
    </ligand>
</feature>
<dbReference type="GO" id="GO:0000287">
    <property type="term" value="F:magnesium ion binding"/>
    <property type="evidence" value="ECO:0007669"/>
    <property type="project" value="UniProtKB-UniRule"/>
</dbReference>
<dbReference type="GO" id="GO:0006000">
    <property type="term" value="P:fructose metabolic process"/>
    <property type="evidence" value="ECO:0007669"/>
    <property type="project" value="TreeGrafter"/>
</dbReference>
<feature type="domain" description="Fructose-1-6-bisphosphatase class I N-terminal" evidence="11">
    <location>
        <begin position="16"/>
        <end position="185"/>
    </location>
</feature>
<dbReference type="Pfam" id="PF18913">
    <property type="entry name" value="FBPase_C"/>
    <property type="match status" value="1"/>
</dbReference>
<evidence type="ECO:0000313" key="14">
    <source>
        <dbReference type="Proteomes" id="UP000183447"/>
    </source>
</evidence>
<proteinExistence type="inferred from homology"/>
<gene>
    <name evidence="9" type="primary">fbp</name>
    <name evidence="13" type="ORF">SAMN02983003_2152</name>
</gene>
<feature type="binding site" evidence="9">
    <location>
        <position position="110"/>
    </location>
    <ligand>
        <name>Mg(2+)</name>
        <dbReference type="ChEBI" id="CHEBI:18420"/>
        <label>2</label>
    </ligand>
</feature>
<evidence type="ECO:0000256" key="3">
    <source>
        <dbReference type="ARBA" id="ARBA00010941"/>
    </source>
</evidence>
<protein>
    <recommendedName>
        <fullName evidence="9">Fructose-1,6-bisphosphatase class 1</fullName>
        <shortName evidence="9">FBPase class 1</shortName>
        <ecNumber evidence="9">3.1.3.11</ecNumber>
    </recommendedName>
    <alternativeName>
        <fullName evidence="9">D-fructose-1,6-bisphosphate 1-phosphohydrolase class 1</fullName>
    </alternativeName>
</protein>
<feature type="binding site" evidence="9">
    <location>
        <position position="87"/>
    </location>
    <ligand>
        <name>Mg(2+)</name>
        <dbReference type="ChEBI" id="CHEBI:18420"/>
        <label>1</label>
    </ligand>
</feature>
<feature type="domain" description="Fructose-1-6-bisphosphatase class 1 C-terminal" evidence="12">
    <location>
        <begin position="191"/>
        <end position="311"/>
    </location>
</feature>
<dbReference type="GO" id="GO:0005986">
    <property type="term" value="P:sucrose biosynthetic process"/>
    <property type="evidence" value="ECO:0007669"/>
    <property type="project" value="TreeGrafter"/>
</dbReference>
<feature type="binding site" evidence="9">
    <location>
        <position position="258"/>
    </location>
    <ligand>
        <name>substrate</name>
    </ligand>
</feature>
<evidence type="ECO:0000256" key="8">
    <source>
        <dbReference type="ARBA" id="ARBA00023277"/>
    </source>
</evidence>
<evidence type="ECO:0000256" key="6">
    <source>
        <dbReference type="ARBA" id="ARBA00022801"/>
    </source>
</evidence>
<organism evidence="13 14">
    <name type="scientific">Devosia enhydra</name>
    <dbReference type="NCBI Taxonomy" id="665118"/>
    <lineage>
        <taxon>Bacteria</taxon>
        <taxon>Pseudomonadati</taxon>
        <taxon>Pseudomonadota</taxon>
        <taxon>Alphaproteobacteria</taxon>
        <taxon>Hyphomicrobiales</taxon>
        <taxon>Devosiaceae</taxon>
        <taxon>Devosia</taxon>
    </lineage>
</organism>
<dbReference type="GO" id="GO:0042132">
    <property type="term" value="F:fructose 1,6-bisphosphate 1-phosphatase activity"/>
    <property type="evidence" value="ECO:0007669"/>
    <property type="project" value="UniProtKB-UniRule"/>
</dbReference>
<keyword evidence="14" id="KW-1185">Reference proteome</keyword>
<evidence type="ECO:0000256" key="9">
    <source>
        <dbReference type="HAMAP-Rule" id="MF_01855"/>
    </source>
</evidence>
<dbReference type="AlphaFoldDB" id="A0A1K2HYJ4"/>
<dbReference type="CDD" id="cd00354">
    <property type="entry name" value="FBPase"/>
    <property type="match status" value="1"/>
</dbReference>
<dbReference type="PANTHER" id="PTHR11556">
    <property type="entry name" value="FRUCTOSE-1,6-BISPHOSPHATASE-RELATED"/>
    <property type="match status" value="1"/>
</dbReference>
<dbReference type="Gene3D" id="3.30.540.10">
    <property type="entry name" value="Fructose-1,6-Bisphosphatase, subunit A, domain 1"/>
    <property type="match status" value="1"/>
</dbReference>
<sequence length="319" mass="33588">MTALGISLDAWLAEAADPELASVIADIAAASLEISALVRGGDLSGPLGEAGASNVQGETQKKLDVLSNDLLRDGLSRNPRIAAIASEEEDHSAWFGHADGRYLVAFDPLDGSSNIDVNVTIGTIFSILPRGDAPEGDGAFLQPGTAQLCAGYFGYGPQTVLVLALNGRVVQFTLSPTDNRLLLTHPDIRMPTGTRMIGGNISNMRRWDPALGDTVATMMAEGGYNQRWVGSMIADIHRMLHQGGVFLYPFDSRQPKGKLRVLYECSPMSAIVESAGGKAVSGTGRILDLQPTGLHQRTGLICGDAAIVDALINPLPAAG</sequence>
<dbReference type="GO" id="GO:0030388">
    <property type="term" value="P:fructose 1,6-bisphosphate metabolic process"/>
    <property type="evidence" value="ECO:0007669"/>
    <property type="project" value="TreeGrafter"/>
</dbReference>
<dbReference type="EMBL" id="FPKU01000002">
    <property type="protein sequence ID" value="SFZ84679.1"/>
    <property type="molecule type" value="Genomic_DNA"/>
</dbReference>
<dbReference type="Pfam" id="PF00316">
    <property type="entry name" value="FBPase"/>
    <property type="match status" value="1"/>
</dbReference>
<dbReference type="PANTHER" id="PTHR11556:SF35">
    <property type="entry name" value="SEDOHEPTULOSE-1,7-BISPHOSPHATASE, CHLOROPLASTIC"/>
    <property type="match status" value="1"/>
</dbReference>
<comment type="cofactor">
    <cofactor evidence="9">
        <name>Mg(2+)</name>
        <dbReference type="ChEBI" id="CHEBI:18420"/>
    </cofactor>
    <text evidence="9">Binds 2 magnesium ions per subunit.</text>
</comment>
<dbReference type="Gene3D" id="3.40.190.80">
    <property type="match status" value="1"/>
</dbReference>
<evidence type="ECO:0000313" key="13">
    <source>
        <dbReference type="EMBL" id="SFZ84679.1"/>
    </source>
</evidence>
<comment type="catalytic activity">
    <reaction evidence="1 9">
        <text>beta-D-fructose 1,6-bisphosphate + H2O = beta-D-fructose 6-phosphate + phosphate</text>
        <dbReference type="Rhea" id="RHEA:11064"/>
        <dbReference type="ChEBI" id="CHEBI:15377"/>
        <dbReference type="ChEBI" id="CHEBI:32966"/>
        <dbReference type="ChEBI" id="CHEBI:43474"/>
        <dbReference type="ChEBI" id="CHEBI:57634"/>
        <dbReference type="EC" id="3.1.3.11"/>
    </reaction>
</comment>
<dbReference type="PIRSF" id="PIRSF000904">
    <property type="entry name" value="FBPtase_SBPase"/>
    <property type="match status" value="1"/>
</dbReference>
<evidence type="ECO:0000256" key="4">
    <source>
        <dbReference type="ARBA" id="ARBA00022490"/>
    </source>
</evidence>
<feature type="binding site" evidence="9">
    <location>
        <position position="107"/>
    </location>
    <ligand>
        <name>Mg(2+)</name>
        <dbReference type="ChEBI" id="CHEBI:18420"/>
        <label>1</label>
    </ligand>
</feature>
<dbReference type="InterPro" id="IPR033391">
    <property type="entry name" value="FBPase_N"/>
</dbReference>